<dbReference type="InterPro" id="IPR001647">
    <property type="entry name" value="HTH_TetR"/>
</dbReference>
<dbReference type="EMBL" id="JAVDYG010000001">
    <property type="protein sequence ID" value="MDR7362884.1"/>
    <property type="molecule type" value="Genomic_DNA"/>
</dbReference>
<dbReference type="InterPro" id="IPR050109">
    <property type="entry name" value="HTH-type_TetR-like_transc_reg"/>
</dbReference>
<proteinExistence type="predicted"/>
<organism evidence="4 5">
    <name type="scientific">Nocardioides marmoribigeumensis</name>
    <dbReference type="NCBI Taxonomy" id="433649"/>
    <lineage>
        <taxon>Bacteria</taxon>
        <taxon>Bacillati</taxon>
        <taxon>Actinomycetota</taxon>
        <taxon>Actinomycetes</taxon>
        <taxon>Propionibacteriales</taxon>
        <taxon>Nocardioidaceae</taxon>
        <taxon>Nocardioides</taxon>
    </lineage>
</organism>
<keyword evidence="1 2" id="KW-0238">DNA-binding</keyword>
<dbReference type="PROSITE" id="PS50977">
    <property type="entry name" value="HTH_TETR_2"/>
    <property type="match status" value="1"/>
</dbReference>
<protein>
    <submittedName>
        <fullName evidence="4">AcrR family transcriptional regulator</fullName>
    </submittedName>
</protein>
<gene>
    <name evidence="4" type="ORF">J2S63_002437</name>
</gene>
<dbReference type="Proteomes" id="UP001183648">
    <property type="component" value="Unassembled WGS sequence"/>
</dbReference>
<feature type="DNA-binding region" description="H-T-H motif" evidence="2">
    <location>
        <begin position="30"/>
        <end position="49"/>
    </location>
</feature>
<dbReference type="PANTHER" id="PTHR30055">
    <property type="entry name" value="HTH-TYPE TRANSCRIPTIONAL REGULATOR RUTR"/>
    <property type="match status" value="1"/>
</dbReference>
<dbReference type="RefSeq" id="WP_310302486.1">
    <property type="nucleotide sequence ID" value="NZ_BAAAPS010000013.1"/>
</dbReference>
<dbReference type="InterPro" id="IPR009057">
    <property type="entry name" value="Homeodomain-like_sf"/>
</dbReference>
<dbReference type="SUPFAM" id="SSF46689">
    <property type="entry name" value="Homeodomain-like"/>
    <property type="match status" value="1"/>
</dbReference>
<feature type="domain" description="HTH tetR-type" evidence="3">
    <location>
        <begin position="7"/>
        <end position="67"/>
    </location>
</feature>
<dbReference type="InterPro" id="IPR036271">
    <property type="entry name" value="Tet_transcr_reg_TetR-rel_C_sf"/>
</dbReference>
<sequence>MARMSAEERRAALVEAAIRVMTRDGVARATTRAIASEAEMPLGIFHYAFRSKHELLVRVIQEIAKQSKGDIDAAVLDKPDVQLEEVATAGLMAYFDHVVAHPKEHLLTYELTQFALREAGFEGVAKEQYTYYLQENEALLAAFAEVMQIDYVVPLSVVSRFAFSVMDGLALNYLSIGDEDEAREVVRLAVRSLSHFVRPRETAAVGVGPTVVPQADGAE</sequence>
<reference evidence="4 5" key="1">
    <citation type="submission" date="2023-07" db="EMBL/GenBank/DDBJ databases">
        <title>Sequencing the genomes of 1000 actinobacteria strains.</title>
        <authorList>
            <person name="Klenk H.-P."/>
        </authorList>
    </citation>
    <scope>NUCLEOTIDE SEQUENCE [LARGE SCALE GENOMIC DNA]</scope>
    <source>
        <strain evidence="4 5">DSM 19426</strain>
    </source>
</reference>
<dbReference type="Pfam" id="PF00440">
    <property type="entry name" value="TetR_N"/>
    <property type="match status" value="1"/>
</dbReference>
<keyword evidence="5" id="KW-1185">Reference proteome</keyword>
<dbReference type="PANTHER" id="PTHR30055:SF231">
    <property type="entry name" value="TRANSCRIPTIONAL REGULATORY PROTEIN (PROBABLY DEOR-FAMILY)-RELATED"/>
    <property type="match status" value="1"/>
</dbReference>
<name>A0ABU2BX15_9ACTN</name>
<dbReference type="SUPFAM" id="SSF48498">
    <property type="entry name" value="Tetracyclin repressor-like, C-terminal domain"/>
    <property type="match status" value="1"/>
</dbReference>
<evidence type="ECO:0000313" key="4">
    <source>
        <dbReference type="EMBL" id="MDR7362884.1"/>
    </source>
</evidence>
<evidence type="ECO:0000259" key="3">
    <source>
        <dbReference type="PROSITE" id="PS50977"/>
    </source>
</evidence>
<comment type="caution">
    <text evidence="4">The sequence shown here is derived from an EMBL/GenBank/DDBJ whole genome shotgun (WGS) entry which is preliminary data.</text>
</comment>
<dbReference type="Gene3D" id="1.10.357.10">
    <property type="entry name" value="Tetracycline Repressor, domain 2"/>
    <property type="match status" value="1"/>
</dbReference>
<accession>A0ABU2BX15</accession>
<evidence type="ECO:0000256" key="2">
    <source>
        <dbReference type="PROSITE-ProRule" id="PRU00335"/>
    </source>
</evidence>
<evidence type="ECO:0000313" key="5">
    <source>
        <dbReference type="Proteomes" id="UP001183648"/>
    </source>
</evidence>
<evidence type="ECO:0000256" key="1">
    <source>
        <dbReference type="ARBA" id="ARBA00023125"/>
    </source>
</evidence>